<gene>
    <name evidence="5" type="ORF">WH87_07105</name>
</gene>
<evidence type="ECO:0000313" key="5">
    <source>
        <dbReference type="EMBL" id="KKC38691.1"/>
    </source>
</evidence>
<dbReference type="InterPro" id="IPR036265">
    <property type="entry name" value="HIT-like_sf"/>
</dbReference>
<name>A0A0F5QDA6_9HYPH</name>
<dbReference type="Proteomes" id="UP000033411">
    <property type="component" value="Unassembled WGS sequence"/>
</dbReference>
<evidence type="ECO:0000259" key="4">
    <source>
        <dbReference type="PROSITE" id="PS51084"/>
    </source>
</evidence>
<dbReference type="GO" id="GO:0009117">
    <property type="term" value="P:nucleotide metabolic process"/>
    <property type="evidence" value="ECO:0007669"/>
    <property type="project" value="TreeGrafter"/>
</dbReference>
<dbReference type="EMBL" id="LANJ01000012">
    <property type="protein sequence ID" value="KKC38691.1"/>
    <property type="molecule type" value="Genomic_DNA"/>
</dbReference>
<dbReference type="Gene3D" id="3.30.428.10">
    <property type="entry name" value="HIT-like"/>
    <property type="match status" value="1"/>
</dbReference>
<reference evidence="5 6" key="1">
    <citation type="submission" date="2015-03" db="EMBL/GenBank/DDBJ databases">
        <authorList>
            <person name="Lepp D."/>
            <person name="Hassan Y.I."/>
            <person name="Li X.-Z."/>
            <person name="Zhou T."/>
        </authorList>
    </citation>
    <scope>NUCLEOTIDE SEQUENCE [LARGE SCALE GENOMIC DNA]</scope>
    <source>
        <strain evidence="5 6">E84</strain>
    </source>
</reference>
<protein>
    <submittedName>
        <fullName evidence="5">HIT family hydrolase</fullName>
    </submittedName>
</protein>
<dbReference type="SUPFAM" id="SSF54197">
    <property type="entry name" value="HIT-like"/>
    <property type="match status" value="1"/>
</dbReference>
<feature type="domain" description="HIT" evidence="4">
    <location>
        <begin position="8"/>
        <end position="115"/>
    </location>
</feature>
<feature type="active site" description="Tele-AMP-histidine intermediate" evidence="1">
    <location>
        <position position="102"/>
    </location>
</feature>
<dbReference type="STRING" id="1293439.WH87_07105"/>
<comment type="caution">
    <text evidence="5">The sequence shown here is derived from an EMBL/GenBank/DDBJ whole genome shotgun (WGS) entry which is preliminary data.</text>
</comment>
<dbReference type="InterPro" id="IPR001310">
    <property type="entry name" value="Histidine_triad_HIT"/>
</dbReference>
<dbReference type="OrthoDB" id="9784774at2"/>
<evidence type="ECO:0000256" key="1">
    <source>
        <dbReference type="PIRSR" id="PIRSR601310-1"/>
    </source>
</evidence>
<accession>A0A0F5QDA6</accession>
<sequence>MTYDPSNIFGKILRGEIPAHKVYEDETALVMMDIFPQSRGHTLVIPKAVSRNLLDADPAALAAVIPLVQKVAKAVKSATNADGIRLAQFNEATAGQTVFHLHFHIIPAYEGTALAPHAGGKADDAELAALASEIAAQL</sequence>
<proteinExistence type="predicted"/>
<evidence type="ECO:0000256" key="3">
    <source>
        <dbReference type="PROSITE-ProRule" id="PRU00464"/>
    </source>
</evidence>
<dbReference type="GO" id="GO:0016787">
    <property type="term" value="F:hydrolase activity"/>
    <property type="evidence" value="ECO:0007669"/>
    <property type="project" value="UniProtKB-KW"/>
</dbReference>
<dbReference type="RefSeq" id="WP_046140207.1">
    <property type="nucleotide sequence ID" value="NZ_LANJ01000012.1"/>
</dbReference>
<dbReference type="PRINTS" id="PR00332">
    <property type="entry name" value="HISTRIAD"/>
</dbReference>
<evidence type="ECO:0000313" key="6">
    <source>
        <dbReference type="Proteomes" id="UP000033411"/>
    </source>
</evidence>
<dbReference type="PANTHER" id="PTHR46648">
    <property type="entry name" value="HIT FAMILY PROTEIN 1"/>
    <property type="match status" value="1"/>
</dbReference>
<evidence type="ECO:0000256" key="2">
    <source>
        <dbReference type="PIRSR" id="PIRSR601310-3"/>
    </source>
</evidence>
<dbReference type="InterPro" id="IPR011146">
    <property type="entry name" value="HIT-like"/>
</dbReference>
<dbReference type="PATRIC" id="fig|1293439.3.peg.994"/>
<keyword evidence="6" id="KW-1185">Reference proteome</keyword>
<dbReference type="PROSITE" id="PS51084">
    <property type="entry name" value="HIT_2"/>
    <property type="match status" value="1"/>
</dbReference>
<dbReference type="PANTHER" id="PTHR46648:SF1">
    <property type="entry name" value="ADENOSINE 5'-MONOPHOSPHORAMIDASE HNT1"/>
    <property type="match status" value="1"/>
</dbReference>
<organism evidence="5 6">
    <name type="scientific">Devosia epidermidihirudinis</name>
    <dbReference type="NCBI Taxonomy" id="1293439"/>
    <lineage>
        <taxon>Bacteria</taxon>
        <taxon>Pseudomonadati</taxon>
        <taxon>Pseudomonadota</taxon>
        <taxon>Alphaproteobacteria</taxon>
        <taxon>Hyphomicrobiales</taxon>
        <taxon>Devosiaceae</taxon>
        <taxon>Devosia</taxon>
    </lineage>
</organism>
<dbReference type="AlphaFoldDB" id="A0A0F5QDA6"/>
<feature type="short sequence motif" description="Histidine triad motif" evidence="2 3">
    <location>
        <begin position="100"/>
        <end position="104"/>
    </location>
</feature>
<keyword evidence="5" id="KW-0378">Hydrolase</keyword>
<dbReference type="Pfam" id="PF01230">
    <property type="entry name" value="HIT"/>
    <property type="match status" value="1"/>
</dbReference>